<organism evidence="1 2">
    <name type="scientific">Rossellomorea vietnamensis</name>
    <dbReference type="NCBI Taxonomy" id="218284"/>
    <lineage>
        <taxon>Bacteria</taxon>
        <taxon>Bacillati</taxon>
        <taxon>Bacillota</taxon>
        <taxon>Bacilli</taxon>
        <taxon>Bacillales</taxon>
        <taxon>Bacillaceae</taxon>
        <taxon>Rossellomorea</taxon>
    </lineage>
</organism>
<dbReference type="InterPro" id="IPR045527">
    <property type="entry name" value="DUF6470"/>
</dbReference>
<dbReference type="AlphaFoldDB" id="A0A5D4KFH8"/>
<dbReference type="Pfam" id="PF20074">
    <property type="entry name" value="DUF6470"/>
    <property type="match status" value="1"/>
</dbReference>
<gene>
    <name evidence="1" type="ORF">FZC79_07795</name>
</gene>
<evidence type="ECO:0000313" key="1">
    <source>
        <dbReference type="EMBL" id="TYR76048.1"/>
    </source>
</evidence>
<evidence type="ECO:0000313" key="2">
    <source>
        <dbReference type="Proteomes" id="UP000323317"/>
    </source>
</evidence>
<comment type="caution">
    <text evidence="1">The sequence shown here is derived from an EMBL/GenBank/DDBJ whole genome shotgun (WGS) entry which is preliminary data.</text>
</comment>
<dbReference type="RefSeq" id="WP_148946265.1">
    <property type="nucleotide sequence ID" value="NZ_VTEH01000004.1"/>
</dbReference>
<dbReference type="EMBL" id="VTEH01000004">
    <property type="protein sequence ID" value="TYR76048.1"/>
    <property type="molecule type" value="Genomic_DNA"/>
</dbReference>
<accession>A0A5D4KFH8</accession>
<dbReference type="Proteomes" id="UP000323317">
    <property type="component" value="Unassembled WGS sequence"/>
</dbReference>
<name>A0A5D4KFH8_9BACI</name>
<reference evidence="1 2" key="1">
    <citation type="submission" date="2019-08" db="EMBL/GenBank/DDBJ databases">
        <title>Bacillus genomes from the desert of Cuatro Cienegas, Coahuila.</title>
        <authorList>
            <person name="Olmedo-Alvarez G."/>
        </authorList>
    </citation>
    <scope>NUCLEOTIDE SEQUENCE [LARGE SCALE GENOMIC DNA]</scope>
    <source>
        <strain evidence="1 2">CH40_1T</strain>
    </source>
</reference>
<sequence length="196" mass="21911">MNFPQIRLQSSPASITIETRPGRMEIEQLPAQLDIQQPKAVLDIETTPGRLTIDQTEAWADMNIKSVFRMAEENAQEGQQAALEATGSAAQDGDELMRIENGGGAIASQAKRNGEPPQYEFNIGWIPRYGSVKIQYDPSSVKINAHPQEVINNTRVQKPIIEHVSSQVDVRLKQHQTLDIDFEGLKFVGINYEQEI</sequence>
<proteinExistence type="predicted"/>
<protein>
    <submittedName>
        <fullName evidence="1">Uncharacterized protein</fullName>
    </submittedName>
</protein>